<dbReference type="EMBL" id="FOKQ01000020">
    <property type="protein sequence ID" value="SFC76722.1"/>
    <property type="molecule type" value="Genomic_DNA"/>
</dbReference>
<dbReference type="InterPro" id="IPR036513">
    <property type="entry name" value="STAS_dom_sf"/>
</dbReference>
<feature type="domain" description="STAS" evidence="1">
    <location>
        <begin position="1"/>
        <end position="59"/>
    </location>
</feature>
<organism evidence="2 3">
    <name type="scientific">Ruminococcus albus</name>
    <dbReference type="NCBI Taxonomy" id="1264"/>
    <lineage>
        <taxon>Bacteria</taxon>
        <taxon>Bacillati</taxon>
        <taxon>Bacillota</taxon>
        <taxon>Clostridia</taxon>
        <taxon>Eubacteriales</taxon>
        <taxon>Oscillospiraceae</taxon>
        <taxon>Ruminococcus</taxon>
    </lineage>
</organism>
<dbReference type="SUPFAM" id="SSF52091">
    <property type="entry name" value="SpoIIaa-like"/>
    <property type="match status" value="1"/>
</dbReference>
<evidence type="ECO:0000313" key="2">
    <source>
        <dbReference type="EMBL" id="SFC76722.1"/>
    </source>
</evidence>
<evidence type="ECO:0000259" key="1">
    <source>
        <dbReference type="PROSITE" id="PS50801"/>
    </source>
</evidence>
<name>A0A1I1LW59_RUMAL</name>
<dbReference type="OrthoDB" id="9794628at2"/>
<dbReference type="Proteomes" id="UP000182192">
    <property type="component" value="Unassembled WGS sequence"/>
</dbReference>
<sequence>MNVTKTVSDNICIFSVEGRIDSVTSSMLDQALKEVTDIADSITIDFAKVDYISSAESRA</sequence>
<dbReference type="InterPro" id="IPR002645">
    <property type="entry name" value="STAS_dom"/>
</dbReference>
<accession>A0A1I1LW59</accession>
<dbReference type="Pfam" id="PF01740">
    <property type="entry name" value="STAS"/>
    <property type="match status" value="1"/>
</dbReference>
<evidence type="ECO:0000313" key="3">
    <source>
        <dbReference type="Proteomes" id="UP000182192"/>
    </source>
</evidence>
<dbReference type="PROSITE" id="PS50801">
    <property type="entry name" value="STAS"/>
    <property type="match status" value="1"/>
</dbReference>
<dbReference type="RefSeq" id="WP_074962012.1">
    <property type="nucleotide sequence ID" value="NZ_FOKQ01000020.1"/>
</dbReference>
<proteinExistence type="predicted"/>
<dbReference type="AlphaFoldDB" id="A0A1I1LW59"/>
<dbReference type="Gene3D" id="3.30.750.24">
    <property type="entry name" value="STAS domain"/>
    <property type="match status" value="1"/>
</dbReference>
<reference evidence="2 3" key="1">
    <citation type="submission" date="2016-10" db="EMBL/GenBank/DDBJ databases">
        <authorList>
            <person name="de Groot N.N."/>
        </authorList>
    </citation>
    <scope>NUCLEOTIDE SEQUENCE [LARGE SCALE GENOMIC DNA]</scope>
    <source>
        <strain evidence="2 3">AR67</strain>
    </source>
</reference>
<gene>
    <name evidence="2" type="ORF">SAMN02910406_02347</name>
</gene>
<protein>
    <submittedName>
        <fullName evidence="2">STAS domain-containing protein</fullName>
    </submittedName>
</protein>